<evidence type="ECO:0000313" key="14">
    <source>
        <dbReference type="EMBL" id="BDG01741.1"/>
    </source>
</evidence>
<evidence type="ECO:0000256" key="7">
    <source>
        <dbReference type="ARBA" id="ARBA00023116"/>
    </source>
</evidence>
<keyword evidence="5 11" id="KW-0547">Nucleotide-binding</keyword>
<sequence>MRSLSENARHVLERRYLLRDESGAVVETPEALVRRVARAVAAAEPPAERGAWAERFEARLSALEFLPNSPTLMNAGRPHGQLAACFVLPVDDDLAAIFDALKWAALIHQSGGGTGFSFSRLRPRGDVVKTTHGVASGPVSFMRVYDAATEIIKQGGVRRGANMAVLAADHPDVLEFVDAKRGPGLENFNVSVAAPDALFRAADAGAPWALRHPRTGALVRTLDARTLLDRIALAAWESGEPGLVFLDRVEAANPTPDLGRFEAVNPCGEQPLLPFEACTLGSVNLSRFVRGGAVDWDGLAGCVRDGVRFLDDVLDVNVWPLPQIADVSGRNRKIGLGVMGWADLLVALGIPYDAPEALALAGEVAGFVQREAHAASEALAAVRGAFPGFATSALARAGAAPRRNATVTTIAPTGTLALIAGCSSGVEPLFALAYVRRALGDAELREEHPAVAHALRAAGADAALPAVRGAGRARGIDGVPEAVQRVFATAYDVAPEAHVRMQAAFQRHVDNGVSKTINLPREATVGDVARAYALAFELGCKGITVYRDGSRERQVLTSGATRNGERCPQCDALLVKSGGCLTCTHCGWASCETTE</sequence>
<comment type="catalytic activity">
    <reaction evidence="10 11">
        <text>a 2'-deoxyribonucleoside 5'-diphosphate + [thioredoxin]-disulfide + H2O = a ribonucleoside 5'-diphosphate + [thioredoxin]-dithiol</text>
        <dbReference type="Rhea" id="RHEA:23252"/>
        <dbReference type="Rhea" id="RHEA-COMP:10698"/>
        <dbReference type="Rhea" id="RHEA-COMP:10700"/>
        <dbReference type="ChEBI" id="CHEBI:15377"/>
        <dbReference type="ChEBI" id="CHEBI:29950"/>
        <dbReference type="ChEBI" id="CHEBI:50058"/>
        <dbReference type="ChEBI" id="CHEBI:57930"/>
        <dbReference type="ChEBI" id="CHEBI:73316"/>
        <dbReference type="EC" id="1.17.4.1"/>
    </reaction>
</comment>
<evidence type="ECO:0000256" key="5">
    <source>
        <dbReference type="ARBA" id="ARBA00022741"/>
    </source>
</evidence>
<dbReference type="SUPFAM" id="SSF51998">
    <property type="entry name" value="PFL-like glycyl radical enzymes"/>
    <property type="match status" value="1"/>
</dbReference>
<dbReference type="Gene3D" id="3.20.70.20">
    <property type="match status" value="1"/>
</dbReference>
<evidence type="ECO:0000256" key="11">
    <source>
        <dbReference type="RuleBase" id="RU364064"/>
    </source>
</evidence>
<comment type="cofactor">
    <cofactor evidence="1 11">
        <name>adenosylcob(III)alamin</name>
        <dbReference type="ChEBI" id="CHEBI:18408"/>
    </cofactor>
</comment>
<evidence type="ECO:0000256" key="2">
    <source>
        <dbReference type="ARBA" id="ARBA00007405"/>
    </source>
</evidence>
<evidence type="ECO:0000256" key="1">
    <source>
        <dbReference type="ARBA" id="ARBA00001922"/>
    </source>
</evidence>
<keyword evidence="4 11" id="KW-0237">DNA synthesis</keyword>
<evidence type="ECO:0000259" key="13">
    <source>
        <dbReference type="Pfam" id="PF02867"/>
    </source>
</evidence>
<name>A0ABM7WQL1_9BACT</name>
<dbReference type="PANTHER" id="PTHR43371:SF1">
    <property type="entry name" value="RIBONUCLEOSIDE-DIPHOSPHATE REDUCTASE"/>
    <property type="match status" value="1"/>
</dbReference>
<dbReference type="CDD" id="cd02888">
    <property type="entry name" value="RNR_II_dimer"/>
    <property type="match status" value="1"/>
</dbReference>
<dbReference type="PRINTS" id="PR01183">
    <property type="entry name" value="RIBORDTASEM1"/>
</dbReference>
<comment type="similarity">
    <text evidence="2 11">Belongs to the ribonucleoside diphosphate reductase class-2 family.</text>
</comment>
<dbReference type="RefSeq" id="WP_248358526.1">
    <property type="nucleotide sequence ID" value="NZ_AP025591.1"/>
</dbReference>
<dbReference type="PANTHER" id="PTHR43371">
    <property type="entry name" value="VITAMIN B12-DEPENDENT RIBONUCLEOTIDE REDUCTASE"/>
    <property type="match status" value="1"/>
</dbReference>
<dbReference type="Proteomes" id="UP001162891">
    <property type="component" value="Chromosome"/>
</dbReference>
<dbReference type="SUPFAM" id="SSF48168">
    <property type="entry name" value="R1 subunit of ribonucleotide reductase, N-terminal domain"/>
    <property type="match status" value="1"/>
</dbReference>
<feature type="domain" description="Ribonucleotide reductase large subunit C-terminal" evidence="13">
    <location>
        <begin position="403"/>
        <end position="546"/>
    </location>
</feature>
<dbReference type="InterPro" id="IPR013344">
    <property type="entry name" value="RNR_NrdJ/NrdZ"/>
</dbReference>
<keyword evidence="6 11" id="KW-0560">Oxidoreductase</keyword>
<dbReference type="InterPro" id="IPR050862">
    <property type="entry name" value="RdRp_reductase_class-2"/>
</dbReference>
<evidence type="ECO:0000256" key="3">
    <source>
        <dbReference type="ARBA" id="ARBA00022628"/>
    </source>
</evidence>
<feature type="domain" description="Ribonucleotide reductase large subunit N-terminal" evidence="12">
    <location>
        <begin position="3"/>
        <end position="80"/>
    </location>
</feature>
<evidence type="ECO:0000256" key="8">
    <source>
        <dbReference type="ARBA" id="ARBA00023157"/>
    </source>
</evidence>
<keyword evidence="7" id="KW-0215">Deoxyribonucleotide synthesis</keyword>
<proteinExistence type="inferred from homology"/>
<comment type="function">
    <text evidence="11">Catalyzes the reduction of ribonucleotides to deoxyribonucleotides. May function to provide a pool of deoxyribonucleotide precursors for DNA repair during oxygen limitation and/or for immediate growth after restoration of oxygen.</text>
</comment>
<keyword evidence="9 11" id="KW-0170">Cobalt</keyword>
<dbReference type="InterPro" id="IPR000788">
    <property type="entry name" value="RNR_lg_C"/>
</dbReference>
<keyword evidence="15" id="KW-1185">Reference proteome</keyword>
<dbReference type="InterPro" id="IPR008926">
    <property type="entry name" value="RNR_R1-su_N"/>
</dbReference>
<reference evidence="15" key="1">
    <citation type="journal article" date="2022" name="Int. J. Syst. Evol. Microbiol.">
        <title>Anaeromyxobacter oryzae sp. nov., Anaeromyxobacter diazotrophicus sp. nov. and Anaeromyxobacter paludicola sp. nov., isolated from paddy soils.</title>
        <authorList>
            <person name="Itoh H."/>
            <person name="Xu Z."/>
            <person name="Mise K."/>
            <person name="Masuda Y."/>
            <person name="Ushijima N."/>
            <person name="Hayakawa C."/>
            <person name="Shiratori Y."/>
            <person name="Senoo K."/>
        </authorList>
    </citation>
    <scope>NUCLEOTIDE SEQUENCE [LARGE SCALE GENOMIC DNA]</scope>
    <source>
        <strain evidence="15">Red232</strain>
    </source>
</reference>
<accession>A0ABM7WQL1</accession>
<dbReference type="InterPro" id="IPR013509">
    <property type="entry name" value="RNR_lsu_N"/>
</dbReference>
<dbReference type="EC" id="1.17.4.1" evidence="11"/>
<dbReference type="Pfam" id="PF02867">
    <property type="entry name" value="Ribonuc_red_lgC"/>
    <property type="match status" value="2"/>
</dbReference>
<evidence type="ECO:0000259" key="12">
    <source>
        <dbReference type="Pfam" id="PF00317"/>
    </source>
</evidence>
<organism evidence="14 15">
    <name type="scientific">Anaeromyxobacter oryzae</name>
    <dbReference type="NCBI Taxonomy" id="2918170"/>
    <lineage>
        <taxon>Bacteria</taxon>
        <taxon>Pseudomonadati</taxon>
        <taxon>Myxococcota</taxon>
        <taxon>Myxococcia</taxon>
        <taxon>Myxococcales</taxon>
        <taxon>Cystobacterineae</taxon>
        <taxon>Anaeromyxobacteraceae</taxon>
        <taxon>Anaeromyxobacter</taxon>
    </lineage>
</organism>
<evidence type="ECO:0000313" key="15">
    <source>
        <dbReference type="Proteomes" id="UP001162891"/>
    </source>
</evidence>
<protein>
    <recommendedName>
        <fullName evidence="11">Vitamin B12-dependent ribonucleotide reductase</fullName>
        <ecNumber evidence="11">1.17.4.1</ecNumber>
    </recommendedName>
</protein>
<keyword evidence="8" id="KW-1015">Disulfide bond</keyword>
<evidence type="ECO:0000256" key="9">
    <source>
        <dbReference type="ARBA" id="ARBA00023285"/>
    </source>
</evidence>
<evidence type="ECO:0000256" key="10">
    <source>
        <dbReference type="ARBA" id="ARBA00047754"/>
    </source>
</evidence>
<feature type="domain" description="Ribonucleotide reductase large subunit C-terminal" evidence="13">
    <location>
        <begin position="83"/>
        <end position="396"/>
    </location>
</feature>
<gene>
    <name evidence="14" type="primary">nrdJ_1</name>
    <name evidence="14" type="ORF">AMOR_07370</name>
</gene>
<evidence type="ECO:0000256" key="4">
    <source>
        <dbReference type="ARBA" id="ARBA00022634"/>
    </source>
</evidence>
<dbReference type="NCBIfam" id="TIGR02504">
    <property type="entry name" value="NrdJ_Z"/>
    <property type="match status" value="1"/>
</dbReference>
<dbReference type="EMBL" id="AP025591">
    <property type="protein sequence ID" value="BDG01741.1"/>
    <property type="molecule type" value="Genomic_DNA"/>
</dbReference>
<keyword evidence="3 11" id="KW-0846">Cobalamin</keyword>
<dbReference type="Pfam" id="PF00317">
    <property type="entry name" value="Ribonuc_red_lgN"/>
    <property type="match status" value="1"/>
</dbReference>
<evidence type="ECO:0000256" key="6">
    <source>
        <dbReference type="ARBA" id="ARBA00023002"/>
    </source>
</evidence>